<dbReference type="PANTHER" id="PTHR46499:SF1">
    <property type="entry name" value="QUEUINE TRNA-RIBOSYLTRANSFERASE"/>
    <property type="match status" value="1"/>
</dbReference>
<feature type="binding site" evidence="4">
    <location>
        <position position="357"/>
    </location>
    <ligand>
        <name>Zn(2+)</name>
        <dbReference type="ChEBI" id="CHEBI:29105"/>
    </ligand>
</feature>
<accession>A0A1G2I9Y2</accession>
<keyword evidence="2 4" id="KW-0808">Transferase</keyword>
<evidence type="ECO:0000256" key="4">
    <source>
        <dbReference type="HAMAP-Rule" id="MF_00168"/>
    </source>
</evidence>
<feature type="binding site" evidence="4">
    <location>
        <position position="171"/>
    </location>
    <ligand>
        <name>substrate</name>
    </ligand>
</feature>
<comment type="subunit">
    <text evidence="4">Homodimer. Within each dimer, one monomer is responsible for RNA recognition and catalysis, while the other monomer binds to the replacement base PreQ1.</text>
</comment>
<feature type="region of interest" description="RNA binding" evidence="4">
    <location>
        <begin position="269"/>
        <end position="275"/>
    </location>
</feature>
<keyword evidence="4" id="KW-0862">Zinc</keyword>
<dbReference type="InterPro" id="IPR036511">
    <property type="entry name" value="TGT-like_sf"/>
</dbReference>
<proteinExistence type="inferred from homology"/>
<dbReference type="InterPro" id="IPR002616">
    <property type="entry name" value="tRNA_ribo_trans-like"/>
</dbReference>
<evidence type="ECO:0000256" key="3">
    <source>
        <dbReference type="ARBA" id="ARBA00022694"/>
    </source>
</evidence>
<sequence length="378" mass="42435">MISFKILKKSKDSRARIGFLETSHGVVETPCLVPVATQAVIKTLTSEEVAETRSQILISNTFHLHLKPGEKVLEKAGGIHKFMNWKKPIMTDSGGFQVFSLGFGRDFGVGKILKSSGESVIKEGTQPQKIKITQDGVYFQSPRDGAKLFLGPKESIKIQEKIGADIIFAFDECTPPLASYEYTKKSLLKTHNWAKKCLDVKKTNQALFGIVQGGRYKDLRQESAQFITGLPFDGFGIGGEFGEGINKMSEMIGWVVSELPEKKPRHLLGIGYLENIEIIIKSGIDLFDCTVPTHYARRGIAFTSQGKLDLKKSKFLKKREPLDKECTCNVCLNYKKDYISHLLRAGELTAFKLLTFHNLCYFNNFIENIRIKIKKGEI</sequence>
<dbReference type="NCBIfam" id="TIGR00449">
    <property type="entry name" value="tgt_general"/>
    <property type="match status" value="1"/>
</dbReference>
<dbReference type="GO" id="GO:0046872">
    <property type="term" value="F:metal ion binding"/>
    <property type="evidence" value="ECO:0007669"/>
    <property type="project" value="UniProtKB-KW"/>
</dbReference>
<dbReference type="InterPro" id="IPR050076">
    <property type="entry name" value="ArchSynthase1/Queuine_TRR"/>
</dbReference>
<dbReference type="SUPFAM" id="SSF51713">
    <property type="entry name" value="tRNA-guanine transglycosylase"/>
    <property type="match status" value="1"/>
</dbReference>
<feature type="binding site" evidence="4">
    <location>
        <position position="328"/>
    </location>
    <ligand>
        <name>Zn(2+)</name>
        <dbReference type="ChEBI" id="CHEBI:29105"/>
    </ligand>
</feature>
<dbReference type="EC" id="2.4.2.29" evidence="4"/>
<evidence type="ECO:0000313" key="7">
    <source>
        <dbReference type="Proteomes" id="UP000176308"/>
    </source>
</evidence>
<keyword evidence="1 4" id="KW-0328">Glycosyltransferase</keyword>
<dbReference type="NCBIfam" id="TIGR00430">
    <property type="entry name" value="Q_tRNA_tgt"/>
    <property type="match status" value="1"/>
</dbReference>
<dbReference type="HAMAP" id="MF_00168">
    <property type="entry name" value="Q_tRNA_Tgt"/>
    <property type="match status" value="1"/>
</dbReference>
<dbReference type="UniPathway" id="UPA00392"/>
<comment type="cofactor">
    <cofactor evidence="4">
        <name>Zn(2+)</name>
        <dbReference type="ChEBI" id="CHEBI:29105"/>
    </cofactor>
    <text evidence="4">Binds 1 zinc ion per subunit.</text>
</comment>
<feature type="domain" description="tRNA-guanine(15) transglycosylase-like" evidence="5">
    <location>
        <begin position="13"/>
        <end position="377"/>
    </location>
</feature>
<comment type="pathway">
    <text evidence="4">tRNA modification; tRNA-queuosine biosynthesis.</text>
</comment>
<keyword evidence="4" id="KW-0479">Metal-binding</keyword>
<dbReference type="Pfam" id="PF01702">
    <property type="entry name" value="TGT"/>
    <property type="match status" value="1"/>
</dbReference>
<comment type="caution">
    <text evidence="6">The sequence shown here is derived from an EMBL/GenBank/DDBJ whole genome shotgun (WGS) entry which is preliminary data.</text>
</comment>
<dbReference type="EMBL" id="MHOX01000004">
    <property type="protein sequence ID" value="OGZ71505.1"/>
    <property type="molecule type" value="Genomic_DNA"/>
</dbReference>
<gene>
    <name evidence="4" type="primary">tgt</name>
    <name evidence="6" type="ORF">A2904_01835</name>
</gene>
<reference evidence="6 7" key="1">
    <citation type="journal article" date="2016" name="Nat. Commun.">
        <title>Thousands of microbial genomes shed light on interconnected biogeochemical processes in an aquifer system.</title>
        <authorList>
            <person name="Anantharaman K."/>
            <person name="Brown C.T."/>
            <person name="Hug L.A."/>
            <person name="Sharon I."/>
            <person name="Castelle C.J."/>
            <person name="Probst A.J."/>
            <person name="Thomas B.C."/>
            <person name="Singh A."/>
            <person name="Wilkins M.J."/>
            <person name="Karaoz U."/>
            <person name="Brodie E.L."/>
            <person name="Williams K.H."/>
            <person name="Hubbard S.S."/>
            <person name="Banfield J.F."/>
        </authorList>
    </citation>
    <scope>NUCLEOTIDE SEQUENCE [LARGE SCALE GENOMIC DNA]</scope>
</reference>
<feature type="active site" description="Proton acceptor" evidence="4">
    <location>
        <position position="92"/>
    </location>
</feature>
<keyword evidence="4" id="KW-0671">Queuosine biosynthesis</keyword>
<dbReference type="Gene3D" id="3.20.20.105">
    <property type="entry name" value="Queuine tRNA-ribosyltransferase-like"/>
    <property type="match status" value="1"/>
</dbReference>
<evidence type="ECO:0000256" key="2">
    <source>
        <dbReference type="ARBA" id="ARBA00022679"/>
    </source>
</evidence>
<feature type="binding site" evidence="4">
    <location>
        <position position="331"/>
    </location>
    <ligand>
        <name>Zn(2+)</name>
        <dbReference type="ChEBI" id="CHEBI:29105"/>
    </ligand>
</feature>
<protein>
    <recommendedName>
        <fullName evidence="4">Queuine tRNA-ribosyltransferase</fullName>
        <ecNumber evidence="4">2.4.2.29</ecNumber>
    </recommendedName>
    <alternativeName>
        <fullName evidence="4">Guanine insertion enzyme</fullName>
    </alternativeName>
    <alternativeName>
        <fullName evidence="4">tRNA-guanine transglycosylase</fullName>
    </alternativeName>
</protein>
<comment type="function">
    <text evidence="4">Catalyzes the base-exchange of a guanine (G) residue with the queuine precursor 7-aminomethyl-7-deazaguanine (PreQ1) at position 34 (anticodon wobble position) in tRNAs with GU(N) anticodons (tRNA-Asp, -Asn, -His and -Tyr). Catalysis occurs through a double-displacement mechanism. The nucleophile active site attacks the C1' of nucleotide 34 to detach the guanine base from the RNA, forming a covalent enzyme-RNA intermediate. The proton acceptor active site deprotonates the incoming PreQ1, allowing a nucleophilic attack on the C1' of the ribose to form the product. After dissociation, two additional enzymatic reactions on the tRNA convert PreQ1 to queuine (Q), resulting in the hypermodified nucleoside queuosine (7-(((4,5-cis-dihydroxy-2-cyclopenten-1-yl)amino)methyl)-7-deazaguanosine).</text>
</comment>
<feature type="binding site" evidence="4">
    <location>
        <position position="326"/>
    </location>
    <ligand>
        <name>Zn(2+)</name>
        <dbReference type="ChEBI" id="CHEBI:29105"/>
    </ligand>
</feature>
<dbReference type="GO" id="GO:0008479">
    <property type="term" value="F:tRNA-guanosine(34) queuine transglycosylase activity"/>
    <property type="evidence" value="ECO:0007669"/>
    <property type="project" value="UniProtKB-UniRule"/>
</dbReference>
<feature type="binding site" evidence="4">
    <location>
        <begin position="92"/>
        <end position="96"/>
    </location>
    <ligand>
        <name>substrate</name>
    </ligand>
</feature>
<dbReference type="GO" id="GO:0008616">
    <property type="term" value="P:tRNA queuosine(34) biosynthetic process"/>
    <property type="evidence" value="ECO:0007669"/>
    <property type="project" value="UniProtKB-UniRule"/>
</dbReference>
<comment type="catalytic activity">
    <reaction evidence="4">
        <text>7-aminomethyl-7-carbaguanine + guanosine(34) in tRNA = 7-aminomethyl-7-carbaguanosine(34) in tRNA + guanine</text>
        <dbReference type="Rhea" id="RHEA:24104"/>
        <dbReference type="Rhea" id="RHEA-COMP:10341"/>
        <dbReference type="Rhea" id="RHEA-COMP:10342"/>
        <dbReference type="ChEBI" id="CHEBI:16235"/>
        <dbReference type="ChEBI" id="CHEBI:58703"/>
        <dbReference type="ChEBI" id="CHEBI:74269"/>
        <dbReference type="ChEBI" id="CHEBI:82833"/>
        <dbReference type="EC" id="2.4.2.29"/>
    </reaction>
</comment>
<dbReference type="PANTHER" id="PTHR46499">
    <property type="entry name" value="QUEUINE TRNA-RIBOSYLTRANSFERASE"/>
    <property type="match status" value="1"/>
</dbReference>
<comment type="caution">
    <text evidence="4">Lacks conserved residue(s) required for the propagation of feature annotation.</text>
</comment>
<evidence type="ECO:0000313" key="6">
    <source>
        <dbReference type="EMBL" id="OGZ71505.1"/>
    </source>
</evidence>
<keyword evidence="3 4" id="KW-0819">tRNA processing</keyword>
<evidence type="ECO:0000256" key="1">
    <source>
        <dbReference type="ARBA" id="ARBA00022676"/>
    </source>
</evidence>
<dbReference type="Proteomes" id="UP000176308">
    <property type="component" value="Unassembled WGS sequence"/>
</dbReference>
<dbReference type="GO" id="GO:0005737">
    <property type="term" value="C:cytoplasm"/>
    <property type="evidence" value="ECO:0007669"/>
    <property type="project" value="TreeGrafter"/>
</dbReference>
<feature type="binding site" evidence="4">
    <location>
        <position position="239"/>
    </location>
    <ligand>
        <name>substrate</name>
    </ligand>
</feature>
<feature type="active site" description="Nucleophile" evidence="4">
    <location>
        <position position="288"/>
    </location>
</feature>
<comment type="similarity">
    <text evidence="4">Belongs to the queuine tRNA-ribosyltransferase family.</text>
</comment>
<feature type="binding site" evidence="4">
    <location>
        <position position="212"/>
    </location>
    <ligand>
        <name>substrate</name>
    </ligand>
</feature>
<evidence type="ECO:0000259" key="5">
    <source>
        <dbReference type="Pfam" id="PF01702"/>
    </source>
</evidence>
<dbReference type="InterPro" id="IPR004803">
    <property type="entry name" value="TGT"/>
</dbReference>
<dbReference type="AlphaFoldDB" id="A0A1G2I9Y2"/>
<name>A0A1G2I9Y2_9BACT</name>
<organism evidence="6 7">
    <name type="scientific">Candidatus Staskawiczbacteria bacterium RIFCSPLOWO2_01_FULL_33_9</name>
    <dbReference type="NCBI Taxonomy" id="1802211"/>
    <lineage>
        <taxon>Bacteria</taxon>
        <taxon>Candidatus Staskawicziibacteriota</taxon>
    </lineage>
</organism>